<dbReference type="EMBL" id="CDOG01000056">
    <property type="protein sequence ID" value="CEN41298.1"/>
    <property type="molecule type" value="Genomic_DNA"/>
</dbReference>
<protein>
    <submittedName>
        <fullName evidence="1">Uncharacterized protein</fullName>
    </submittedName>
</protein>
<organism evidence="1 2">
    <name type="scientific">Capnocytophaga cynodegmi</name>
    <dbReference type="NCBI Taxonomy" id="28189"/>
    <lineage>
        <taxon>Bacteria</taxon>
        <taxon>Pseudomonadati</taxon>
        <taxon>Bacteroidota</taxon>
        <taxon>Flavobacteriia</taxon>
        <taxon>Flavobacteriales</taxon>
        <taxon>Flavobacteriaceae</taxon>
        <taxon>Capnocytophaga</taxon>
    </lineage>
</organism>
<evidence type="ECO:0000313" key="1">
    <source>
        <dbReference type="EMBL" id="CEN41298.1"/>
    </source>
</evidence>
<gene>
    <name evidence="1" type="ORF">CCYN74_60032</name>
</gene>
<dbReference type="Proteomes" id="UP000038083">
    <property type="component" value="Unassembled WGS sequence"/>
</dbReference>
<proteinExistence type="predicted"/>
<accession>A0A0B7HUX7</accession>
<reference evidence="1 2" key="1">
    <citation type="submission" date="2015-01" db="EMBL/GenBank/DDBJ databases">
        <authorList>
            <person name="Xiang T."/>
            <person name="Song Y."/>
            <person name="Huang L."/>
            <person name="Wang B."/>
            <person name="Wu P."/>
        </authorList>
    </citation>
    <scope>NUCLEOTIDE SEQUENCE [LARGE SCALE GENOMIC DNA]</scope>
    <source>
        <strain evidence="1 2">Ccy74</strain>
    </source>
</reference>
<name>A0A0B7HUX7_9FLAO</name>
<sequence>MCGLHRKINSIDFIHNLMRTVVLKLPFFYAHSKNKIMKYLFL</sequence>
<dbReference type="AlphaFoldDB" id="A0A0B7HUX7"/>
<evidence type="ECO:0000313" key="2">
    <source>
        <dbReference type="Proteomes" id="UP000038083"/>
    </source>
</evidence>